<dbReference type="EMBL" id="CP022386">
    <property type="protein sequence ID" value="ATA86827.1"/>
    <property type="molecule type" value="Genomic_DNA"/>
</dbReference>
<keyword evidence="1" id="KW-0472">Membrane</keyword>
<dbReference type="GeneID" id="84808193"/>
<dbReference type="KEGG" id="cgh:CGC50_06425"/>
<keyword evidence="1" id="KW-1133">Transmembrane helix</keyword>
<keyword evidence="1" id="KW-0812">Transmembrane</keyword>
<dbReference type="AlphaFoldDB" id="A0A250FS85"/>
<protein>
    <submittedName>
        <fullName evidence="2">Uncharacterized protein</fullName>
    </submittedName>
</protein>
<evidence type="ECO:0000313" key="2">
    <source>
        <dbReference type="EMBL" id="ATA86827.1"/>
    </source>
</evidence>
<feature type="transmembrane region" description="Helical" evidence="1">
    <location>
        <begin position="6"/>
        <end position="21"/>
    </location>
</feature>
<organism evidence="2 3">
    <name type="scientific">Capnocytophaga gingivalis</name>
    <dbReference type="NCBI Taxonomy" id="1017"/>
    <lineage>
        <taxon>Bacteria</taxon>
        <taxon>Pseudomonadati</taxon>
        <taxon>Bacteroidota</taxon>
        <taxon>Flavobacteriia</taxon>
        <taxon>Flavobacteriales</taxon>
        <taxon>Flavobacteriaceae</taxon>
        <taxon>Capnocytophaga</taxon>
    </lineage>
</organism>
<dbReference type="Proteomes" id="UP000217250">
    <property type="component" value="Chromosome"/>
</dbReference>
<evidence type="ECO:0000313" key="3">
    <source>
        <dbReference type="Proteomes" id="UP000217250"/>
    </source>
</evidence>
<evidence type="ECO:0000256" key="1">
    <source>
        <dbReference type="SAM" id="Phobius"/>
    </source>
</evidence>
<reference evidence="3" key="1">
    <citation type="submission" date="2017-06" db="EMBL/GenBank/DDBJ databases">
        <title>Capnocytophaga spp. assemblies.</title>
        <authorList>
            <person name="Gulvik C.A."/>
        </authorList>
    </citation>
    <scope>NUCLEOTIDE SEQUENCE [LARGE SCALE GENOMIC DNA]</scope>
    <source>
        <strain evidence="3">H1496</strain>
    </source>
</reference>
<name>A0A250FS85_9FLAO</name>
<sequence length="124" mass="14286">MKTFAIISSVVVLGGIAYFLLKQNTKKVSKLKQNKVEKLTLHYVKEYFVKQGVSIKDNKPVMFPIKESNDYGIVFEEGFKYFVLTYYNESKEEILEDNTLIVATKEIDSNLKDAFGDKEMIVLN</sequence>
<proteinExistence type="predicted"/>
<dbReference type="RefSeq" id="WP_095910154.1">
    <property type="nucleotide sequence ID" value="NZ_CP022386.1"/>
</dbReference>
<accession>A0A250FS85</accession>
<gene>
    <name evidence="2" type="ORF">CGC50_06425</name>
</gene>
<dbReference type="OrthoDB" id="5329423at2"/>